<proteinExistence type="predicted"/>
<dbReference type="Proteomes" id="UP000886520">
    <property type="component" value="Chromosome 15"/>
</dbReference>
<keyword evidence="2" id="KW-0472">Membrane</keyword>
<evidence type="ECO:0008006" key="5">
    <source>
        <dbReference type="Google" id="ProtNLM"/>
    </source>
</evidence>
<dbReference type="InterPro" id="IPR051986">
    <property type="entry name" value="Innate_Immune_Apopt_Reg"/>
</dbReference>
<dbReference type="AlphaFoldDB" id="A0A9D4ZB76"/>
<comment type="caution">
    <text evidence="3">The sequence shown here is derived from an EMBL/GenBank/DDBJ whole genome shotgun (WGS) entry which is preliminary data.</text>
</comment>
<keyword evidence="2" id="KW-1133">Transmembrane helix</keyword>
<sequence length="217" mass="24278">MSDEGLTERLWSQRRESETTSCNAVMGEPSSTTSFCAHCERQVPSANFDLHAVHCKRNLERCNLCGEMVAKSRAEEHYDDVHAPIKCSLCEVAIERELLTLHQNEKCSQRMVACSFCDFPVAAIDLDAHADQCGNRTEMCVPCHKYVRLRERIAHDLHYHSGNEDDIGTSSRTHPPAQPLRDHGHGMASKSKLIVTFAVTGIAIIIGTFVLQRRSSN</sequence>
<keyword evidence="4" id="KW-1185">Reference proteome</keyword>
<dbReference type="OrthoDB" id="193703at2759"/>
<feature type="transmembrane region" description="Helical" evidence="2">
    <location>
        <begin position="193"/>
        <end position="211"/>
    </location>
</feature>
<name>A0A9D4ZB76_ADICA</name>
<accession>A0A9D4ZB76</accession>
<dbReference type="Gene3D" id="3.30.40.10">
    <property type="entry name" value="Zinc/RING finger domain, C3HC4 (zinc finger)"/>
    <property type="match status" value="1"/>
</dbReference>
<gene>
    <name evidence="3" type="ORF">GOP47_0015399</name>
</gene>
<dbReference type="PANTHER" id="PTHR16295:SF10">
    <property type="entry name" value="EXPRESSED PROTEIN"/>
    <property type="match status" value="1"/>
</dbReference>
<keyword evidence="2" id="KW-0812">Transmembrane</keyword>
<dbReference type="GO" id="GO:0005739">
    <property type="term" value="C:mitochondrion"/>
    <property type="evidence" value="ECO:0007669"/>
    <property type="project" value="TreeGrafter"/>
</dbReference>
<evidence type="ECO:0000313" key="3">
    <source>
        <dbReference type="EMBL" id="KAI5069098.1"/>
    </source>
</evidence>
<dbReference type="EMBL" id="JABFUD020000015">
    <property type="protein sequence ID" value="KAI5069098.1"/>
    <property type="molecule type" value="Genomic_DNA"/>
</dbReference>
<evidence type="ECO:0000256" key="1">
    <source>
        <dbReference type="SAM" id="MobiDB-lite"/>
    </source>
</evidence>
<evidence type="ECO:0000256" key="2">
    <source>
        <dbReference type="SAM" id="Phobius"/>
    </source>
</evidence>
<reference evidence="3" key="1">
    <citation type="submission" date="2021-01" db="EMBL/GenBank/DDBJ databases">
        <title>Adiantum capillus-veneris genome.</title>
        <authorList>
            <person name="Fang Y."/>
            <person name="Liao Q."/>
        </authorList>
    </citation>
    <scope>NUCLEOTIDE SEQUENCE</scope>
    <source>
        <strain evidence="3">H3</strain>
        <tissue evidence="3">Leaf</tissue>
    </source>
</reference>
<feature type="region of interest" description="Disordered" evidence="1">
    <location>
        <begin position="160"/>
        <end position="185"/>
    </location>
</feature>
<protein>
    <recommendedName>
        <fullName evidence="5">TRAF-type domain-containing protein</fullName>
    </recommendedName>
</protein>
<evidence type="ECO:0000313" key="4">
    <source>
        <dbReference type="Proteomes" id="UP000886520"/>
    </source>
</evidence>
<organism evidence="3 4">
    <name type="scientific">Adiantum capillus-veneris</name>
    <name type="common">Maidenhair fern</name>
    <dbReference type="NCBI Taxonomy" id="13818"/>
    <lineage>
        <taxon>Eukaryota</taxon>
        <taxon>Viridiplantae</taxon>
        <taxon>Streptophyta</taxon>
        <taxon>Embryophyta</taxon>
        <taxon>Tracheophyta</taxon>
        <taxon>Polypodiopsida</taxon>
        <taxon>Polypodiidae</taxon>
        <taxon>Polypodiales</taxon>
        <taxon>Pteridineae</taxon>
        <taxon>Pteridaceae</taxon>
        <taxon>Vittarioideae</taxon>
        <taxon>Adiantum</taxon>
    </lineage>
</organism>
<dbReference type="InterPro" id="IPR013083">
    <property type="entry name" value="Znf_RING/FYVE/PHD"/>
</dbReference>
<dbReference type="PANTHER" id="PTHR16295">
    <property type="entry name" value="TRAF-TYPE ZINC FINGER PROTEIN-RELATED"/>
    <property type="match status" value="1"/>
</dbReference>